<reference evidence="1 2" key="1">
    <citation type="submission" date="2024-04" db="EMBL/GenBank/DDBJ databases">
        <title>Tritrichomonas musculus Genome.</title>
        <authorList>
            <person name="Alves-Ferreira E."/>
            <person name="Grigg M."/>
            <person name="Lorenzi H."/>
            <person name="Galac M."/>
        </authorList>
    </citation>
    <scope>NUCLEOTIDE SEQUENCE [LARGE SCALE GENOMIC DNA]</scope>
    <source>
        <strain evidence="1 2">EAF2021</strain>
    </source>
</reference>
<comment type="caution">
    <text evidence="1">The sequence shown here is derived from an EMBL/GenBank/DDBJ whole genome shotgun (WGS) entry which is preliminary data.</text>
</comment>
<dbReference type="EMBL" id="JAPFFF010000012">
    <property type="protein sequence ID" value="KAK8876641.1"/>
    <property type="molecule type" value="Genomic_DNA"/>
</dbReference>
<proteinExistence type="predicted"/>
<evidence type="ECO:0000313" key="2">
    <source>
        <dbReference type="Proteomes" id="UP001470230"/>
    </source>
</evidence>
<name>A0ABR2JGH5_9EUKA</name>
<protein>
    <submittedName>
        <fullName evidence="1">Uncharacterized protein</fullName>
    </submittedName>
</protein>
<accession>A0ABR2JGH5</accession>
<evidence type="ECO:0000313" key="1">
    <source>
        <dbReference type="EMBL" id="KAK8876641.1"/>
    </source>
</evidence>
<keyword evidence="2" id="KW-1185">Reference proteome</keyword>
<sequence length="211" mass="24803">MKSIKEAISYLSTEAHSSSIQYLSLHLKEIIEDGEFDKLDEKIVYEIFDSYFQQEKSKENQNQEIFEQLKQKENVDIVMHFLLQVEYEDYTEEMKEYIANNLSDEIVDNELSQIITLLRKLILNSKSSKEKGITEVEYQSDELDGIISHMKKTIGEDLIEKGELKITSGHPVYAGALENIIKYDKDHIDQYFRNNDGSRLMDSIRFWKKKN</sequence>
<organism evidence="1 2">
    <name type="scientific">Tritrichomonas musculus</name>
    <dbReference type="NCBI Taxonomy" id="1915356"/>
    <lineage>
        <taxon>Eukaryota</taxon>
        <taxon>Metamonada</taxon>
        <taxon>Parabasalia</taxon>
        <taxon>Tritrichomonadida</taxon>
        <taxon>Tritrichomonadidae</taxon>
        <taxon>Tritrichomonas</taxon>
    </lineage>
</organism>
<gene>
    <name evidence="1" type="ORF">M9Y10_006859</name>
</gene>
<dbReference type="Proteomes" id="UP001470230">
    <property type="component" value="Unassembled WGS sequence"/>
</dbReference>